<dbReference type="RefSeq" id="WP_077359981.1">
    <property type="nucleotide sequence ID" value="NZ_MQMF01000001.1"/>
</dbReference>
<dbReference type="EMBL" id="MQMF01000001">
    <property type="protein sequence ID" value="OOE14395.1"/>
    <property type="molecule type" value="Genomic_DNA"/>
</dbReference>
<accession>A0A1V3GC33</accession>
<dbReference type="SUPFAM" id="SSF55608">
    <property type="entry name" value="Homing endonucleases"/>
    <property type="match status" value="1"/>
</dbReference>
<evidence type="ECO:0000313" key="2">
    <source>
        <dbReference type="Proteomes" id="UP000188597"/>
    </source>
</evidence>
<dbReference type="InterPro" id="IPR027434">
    <property type="entry name" value="Homing_endonucl"/>
</dbReference>
<proteinExistence type="predicted"/>
<name>A0A1V3GC33_9BACL</name>
<protein>
    <recommendedName>
        <fullName evidence="3">Homing endonuclease LAGLIDADG domain-containing protein</fullName>
    </recommendedName>
</protein>
<dbReference type="Gene3D" id="3.10.28.10">
    <property type="entry name" value="Homing endonucleases"/>
    <property type="match status" value="1"/>
</dbReference>
<evidence type="ECO:0000313" key="1">
    <source>
        <dbReference type="EMBL" id="OOE14395.1"/>
    </source>
</evidence>
<sequence length="182" mass="21307">MDDGHLKRVNDQPSKIILSTESFSPLELQNLCSLLEEKFLLEFKIDKAKRLVIYNKMQIHYFLKLVQPYLVSCMYRKTILKSSICNVTNPKRTTIYLPIKLTSPTKQIHEALTLLKEKINILSDETKYVDLYCSVLRNLDIRKHTNFSYQVTLQPNIITDILKCRSLTGLKVSEIVHWCFLK</sequence>
<reference evidence="1 2" key="1">
    <citation type="submission" date="2016-11" db="EMBL/GenBank/DDBJ databases">
        <authorList>
            <person name="Jaros S."/>
            <person name="Januszkiewicz K."/>
            <person name="Wedrychowicz H."/>
        </authorList>
    </citation>
    <scope>NUCLEOTIDE SEQUENCE [LARGE SCALE GENOMIC DNA]</scope>
    <source>
        <strain evidence="1 2">Con a/3</strain>
    </source>
</reference>
<dbReference type="Proteomes" id="UP000188597">
    <property type="component" value="Unassembled WGS sequence"/>
</dbReference>
<organism evidence="1 2">
    <name type="scientific">Fictibacillus arsenicus</name>
    <dbReference type="NCBI Taxonomy" id="255247"/>
    <lineage>
        <taxon>Bacteria</taxon>
        <taxon>Bacillati</taxon>
        <taxon>Bacillota</taxon>
        <taxon>Bacilli</taxon>
        <taxon>Bacillales</taxon>
        <taxon>Fictibacillaceae</taxon>
        <taxon>Fictibacillus</taxon>
    </lineage>
</organism>
<evidence type="ECO:0008006" key="3">
    <source>
        <dbReference type="Google" id="ProtNLM"/>
    </source>
</evidence>
<gene>
    <name evidence="1" type="ORF">UN64_04165</name>
</gene>
<comment type="caution">
    <text evidence="1">The sequence shown here is derived from an EMBL/GenBank/DDBJ whole genome shotgun (WGS) entry which is preliminary data.</text>
</comment>
<dbReference type="AlphaFoldDB" id="A0A1V3GC33"/>